<dbReference type="InterPro" id="IPR010982">
    <property type="entry name" value="Lambda_DNA-bd_dom_sf"/>
</dbReference>
<dbReference type="SMART" id="SM00530">
    <property type="entry name" value="HTH_XRE"/>
    <property type="match status" value="1"/>
</dbReference>
<dbReference type="InterPro" id="IPR039554">
    <property type="entry name" value="HigA2-like_HTH"/>
</dbReference>
<dbReference type="Pfam" id="PF13744">
    <property type="entry name" value="HTH_37"/>
    <property type="match status" value="1"/>
</dbReference>
<dbReference type="SUPFAM" id="SSF47413">
    <property type="entry name" value="lambda repressor-like DNA-binding domains"/>
    <property type="match status" value="1"/>
</dbReference>
<dbReference type="Proteomes" id="UP000324233">
    <property type="component" value="Chromosome"/>
</dbReference>
<evidence type="ECO:0000313" key="3">
    <source>
        <dbReference type="Proteomes" id="UP000324233"/>
    </source>
</evidence>
<dbReference type="Gene3D" id="1.10.260.40">
    <property type="entry name" value="lambda repressor-like DNA-binding domains"/>
    <property type="match status" value="1"/>
</dbReference>
<feature type="domain" description="HTH cro/C1-type" evidence="1">
    <location>
        <begin position="45"/>
        <end position="100"/>
    </location>
</feature>
<evidence type="ECO:0000313" key="2">
    <source>
        <dbReference type="EMBL" id="QEH31799.1"/>
    </source>
</evidence>
<name>A0A5B9VUL9_9BACT</name>
<evidence type="ECO:0000259" key="1">
    <source>
        <dbReference type="PROSITE" id="PS50943"/>
    </source>
</evidence>
<dbReference type="GO" id="GO:0003677">
    <property type="term" value="F:DNA binding"/>
    <property type="evidence" value="ECO:0007669"/>
    <property type="project" value="InterPro"/>
</dbReference>
<reference evidence="2 3" key="1">
    <citation type="submission" date="2019-08" db="EMBL/GenBank/DDBJ databases">
        <title>Deep-cultivation of Planctomycetes and their phenomic and genomic characterization uncovers novel biology.</title>
        <authorList>
            <person name="Wiegand S."/>
            <person name="Jogler M."/>
            <person name="Boedeker C."/>
            <person name="Pinto D."/>
            <person name="Vollmers J."/>
            <person name="Rivas-Marin E."/>
            <person name="Kohn T."/>
            <person name="Peeters S.H."/>
            <person name="Heuer A."/>
            <person name="Rast P."/>
            <person name="Oberbeckmann S."/>
            <person name="Bunk B."/>
            <person name="Jeske O."/>
            <person name="Meyerdierks A."/>
            <person name="Storesund J.E."/>
            <person name="Kallscheuer N."/>
            <person name="Luecker S."/>
            <person name="Lage O.M."/>
            <person name="Pohl T."/>
            <person name="Merkel B.J."/>
            <person name="Hornburger P."/>
            <person name="Mueller R.-W."/>
            <person name="Bruemmer F."/>
            <person name="Labrenz M."/>
            <person name="Spormann A.M."/>
            <person name="Op den Camp H."/>
            <person name="Overmann J."/>
            <person name="Amann R."/>
            <person name="Jetten M.S.M."/>
            <person name="Mascher T."/>
            <person name="Medema M.H."/>
            <person name="Devos D.P."/>
            <person name="Kaster A.-K."/>
            <person name="Ovreas L."/>
            <person name="Rohde M."/>
            <person name="Galperin M.Y."/>
            <person name="Jogler C."/>
        </authorList>
    </citation>
    <scope>NUCLEOTIDE SEQUENCE [LARGE SCALE GENOMIC DNA]</scope>
    <source>
        <strain evidence="2 3">OJF2</strain>
    </source>
</reference>
<keyword evidence="3" id="KW-1185">Reference proteome</keyword>
<proteinExistence type="predicted"/>
<dbReference type="InterPro" id="IPR001387">
    <property type="entry name" value="Cro/C1-type_HTH"/>
</dbReference>
<gene>
    <name evidence="2" type="ORF">OJF2_02640</name>
</gene>
<protein>
    <recommendedName>
        <fullName evidence="1">HTH cro/C1-type domain-containing protein</fullName>
    </recommendedName>
</protein>
<dbReference type="KEGG" id="agv:OJF2_02640"/>
<dbReference type="RefSeq" id="WP_148590528.1">
    <property type="nucleotide sequence ID" value="NZ_CP042997.1"/>
</dbReference>
<dbReference type="CDD" id="cd00093">
    <property type="entry name" value="HTH_XRE"/>
    <property type="match status" value="1"/>
</dbReference>
<dbReference type="PROSITE" id="PS50943">
    <property type="entry name" value="HTH_CROC1"/>
    <property type="match status" value="1"/>
</dbReference>
<organism evidence="2 3">
    <name type="scientific">Aquisphaera giovannonii</name>
    <dbReference type="NCBI Taxonomy" id="406548"/>
    <lineage>
        <taxon>Bacteria</taxon>
        <taxon>Pseudomonadati</taxon>
        <taxon>Planctomycetota</taxon>
        <taxon>Planctomycetia</taxon>
        <taxon>Isosphaerales</taxon>
        <taxon>Isosphaeraceae</taxon>
        <taxon>Aquisphaera</taxon>
    </lineage>
</organism>
<dbReference type="OrthoDB" id="280536at2"/>
<sequence>MRRGEPRKRDDAPVSVEPSGGNVFADLGLKDPEELLAKAQLVQRIADILDERQLTQAAAAELLDIGQPKVSALLRGKLAGFSTDRLFRFLNALGRDVEIVIRPARDGREADTRVVSA</sequence>
<dbReference type="EMBL" id="CP042997">
    <property type="protein sequence ID" value="QEH31799.1"/>
    <property type="molecule type" value="Genomic_DNA"/>
</dbReference>
<dbReference type="AlphaFoldDB" id="A0A5B9VUL9"/>
<accession>A0A5B9VUL9</accession>